<protein>
    <submittedName>
        <fullName evidence="1">Uncharacterized protein</fullName>
    </submittedName>
</protein>
<gene>
    <name evidence="1" type="ORF">SR187_8660</name>
</gene>
<reference evidence="1 2" key="1">
    <citation type="journal article" date="2018" name="Genome Biol. Evol.">
        <title>Complete Genome Sequence of Streptococcus ruminantium sp. nov. GUT-187T (=DSM 104980T =JCM 31869T), the Type Strain of S. ruminantium, and Comparison with Genome Sequences of Streptococcus suis Strains.</title>
        <authorList>
            <person name="Tohya M."/>
            <person name="Sekizaki T."/>
            <person name="Miyoshi-Akiyama T."/>
        </authorList>
    </citation>
    <scope>NUCLEOTIDE SEQUENCE [LARGE SCALE GENOMIC DNA]</scope>
    <source>
        <strain evidence="1 2">GUT187T</strain>
    </source>
</reference>
<name>A0A2Z5TSS4_9STRE</name>
<accession>A0A2Z5TSS4</accession>
<evidence type="ECO:0000313" key="1">
    <source>
        <dbReference type="EMBL" id="BBA93335.1"/>
    </source>
</evidence>
<organism evidence="1 2">
    <name type="scientific">Streptococcus ruminantium</name>
    <dbReference type="NCBI Taxonomy" id="1917441"/>
    <lineage>
        <taxon>Bacteria</taxon>
        <taxon>Bacillati</taxon>
        <taxon>Bacillota</taxon>
        <taxon>Bacilli</taxon>
        <taxon>Lactobacillales</taxon>
        <taxon>Streptococcaceae</taxon>
        <taxon>Streptococcus</taxon>
    </lineage>
</organism>
<dbReference type="AlphaFoldDB" id="A0A2Z5TSS4"/>
<sequence>MKQVFLTEEENDRLLALMAKEQEANFSAYARKKLLSCEIESWTVNFPEYEQLTEQLIQIGRSINVIAKLSTQVGMIS</sequence>
<dbReference type="Proteomes" id="UP000269331">
    <property type="component" value="Chromosome"/>
</dbReference>
<evidence type="ECO:0000313" key="2">
    <source>
        <dbReference type="Proteomes" id="UP000269331"/>
    </source>
</evidence>
<dbReference type="KEGG" id="srq:SR187_8660"/>
<proteinExistence type="predicted"/>
<dbReference type="EMBL" id="AP018400">
    <property type="protein sequence ID" value="BBA93335.1"/>
    <property type="molecule type" value="Genomic_DNA"/>
</dbReference>